<accession>E8ZK61</accession>
<evidence type="ECO:0000313" key="2">
    <source>
        <dbReference type="EMBL" id="CBY93532.1"/>
    </source>
</evidence>
<name>E8ZK61_MYCHL</name>
<keyword evidence="3" id="KW-1185">Reference proteome</keyword>
<dbReference type="AlphaFoldDB" id="E8ZK61"/>
<proteinExistence type="predicted"/>
<evidence type="ECO:0000256" key="1">
    <source>
        <dbReference type="SAM" id="Coils"/>
    </source>
</evidence>
<keyword evidence="1" id="KW-0175">Coiled coil</keyword>
<dbReference type="Proteomes" id="UP000008637">
    <property type="component" value="Chromosome"/>
</dbReference>
<dbReference type="EMBL" id="FR773153">
    <property type="protein sequence ID" value="CBY93532.1"/>
    <property type="molecule type" value="Genomic_DNA"/>
</dbReference>
<evidence type="ECO:0000313" key="3">
    <source>
        <dbReference type="Proteomes" id="UP000008637"/>
    </source>
</evidence>
<protein>
    <submittedName>
        <fullName evidence="2">Uncharacterized protein</fullName>
    </submittedName>
</protein>
<reference evidence="2 3" key="1">
    <citation type="journal article" date="2011" name="J. Bacteriol.">
        <title>Complete genome sequence of Mycoplasma haemofelis, a hemotropic mycoplasma.</title>
        <authorList>
            <person name="Barker E.N."/>
            <person name="Helps C.R."/>
            <person name="Peters I.R."/>
            <person name="Darby A.C."/>
            <person name="Radford A.D."/>
            <person name="Tasker S."/>
        </authorList>
    </citation>
    <scope>NUCLEOTIDE SEQUENCE [LARGE SCALE GENOMIC DNA]</scope>
    <source>
        <strain evidence="2 3">Langford 1</strain>
    </source>
</reference>
<sequence>MSGIFERLEKLDWFRDRNIPIKERVIKLIGTVSSLNPNPDLQRALDDVKNEESQFINAYRELSDEIKQSLDKVLYRINELKLEALRIDIELLKQQEKLDKYCSLYSVLPPIKDNLSTLEYKDFRDKYERGNAIVSELSTLNVEALNLMEVQRILDSSFSYEIIEIRCFAEQLNEIMSSFRNKRTPELVEECRKRFNSLDELKSMVRERERSFEEMKKHLEISRLETKIVDKYDTFANNCLSDGISIGISKNLFVYKK</sequence>
<dbReference type="OrthoDB" id="396040at2"/>
<dbReference type="HOGENOM" id="CLU_1081052_0_0_14"/>
<organism evidence="2 3">
    <name type="scientific">Mycoplasma haemofelis (strain Langford 1)</name>
    <name type="common">Haemobartonella felis</name>
    <dbReference type="NCBI Taxonomy" id="941640"/>
    <lineage>
        <taxon>Bacteria</taxon>
        <taxon>Bacillati</taxon>
        <taxon>Mycoplasmatota</taxon>
        <taxon>Mollicutes</taxon>
        <taxon>Mycoplasmataceae</taxon>
        <taxon>Mycoplasma</taxon>
    </lineage>
</organism>
<dbReference type="KEGG" id="mha:HF1_15240"/>
<gene>
    <name evidence="2" type="ORF">HF1_15240</name>
</gene>
<feature type="coiled-coil region" evidence="1">
    <location>
        <begin position="45"/>
        <end position="95"/>
    </location>
</feature>